<keyword evidence="5 8" id="KW-0067">ATP-binding</keyword>
<sequence length="547" mass="63538">MAQKNNDEQFKNVISHAKEYGFVFQSSEIYDGLSAVYDYGQLGAELKNNIKSYWWKAMVQMHENIVGIDSAIFMHPKVWKASGHVDGFNDPMIDNKDSNKRYRADQLLENKIDELYSELANFSADNKTKFEEFQQEILGLSDEGQASWIPSFKDEDGILDNTKYPFVDEASWRFVKKGLALEVEMNLALKSENLAQLKDLIVDYKVICPISKTSNWTDVRQFNLMFSTQFGAMAEGSDEVYLRPETAQGIFVNFLNVQKSGRMKIPFGIAQIGKAFRNEVIARQFIMRMREFEQMEMQFFVRPGEDKKWFEYWKDARLKWHKALGTSPEKYRYHDHVKLAHYANAATDIEFEFPFGFKEVEGIHSRTDFDLTQHQEFSGKKMQYFDNDLNEDGKPYGNYVPYVIETSIGLDRMFLLTMINAFEEQDLSTADKQDSRTLLRLHPALAPYKVAVFPLTKKDGLPEKAREIMDTLKFDFNCIYEEKDAIGKRYRRQDAIGTPFCLTIDHQSLEDNTVTIRHRDSMEQERVAISDLSDIINKAVSWKTLLA</sequence>
<dbReference type="InterPro" id="IPR006195">
    <property type="entry name" value="aa-tRNA-synth_II"/>
</dbReference>
<keyword evidence="6 8" id="KW-0648">Protein biosynthesis</keyword>
<name>A0A4R2H4L8_9SPHI</name>
<feature type="binding site" evidence="8">
    <location>
        <begin position="405"/>
        <end position="409"/>
    </location>
    <ligand>
        <name>substrate</name>
    </ligand>
</feature>
<dbReference type="RefSeq" id="WP_132535351.1">
    <property type="nucleotide sequence ID" value="NZ_BMJO01000007.1"/>
</dbReference>
<dbReference type="EMBL" id="SLWO01000008">
    <property type="protein sequence ID" value="TCO20613.1"/>
    <property type="molecule type" value="Genomic_DNA"/>
</dbReference>
<dbReference type="InterPro" id="IPR002315">
    <property type="entry name" value="tRNA-synt_gly"/>
</dbReference>
<dbReference type="Pfam" id="PF03129">
    <property type="entry name" value="HGTP_anticodon"/>
    <property type="match status" value="1"/>
</dbReference>
<dbReference type="GO" id="GO:0005737">
    <property type="term" value="C:cytoplasm"/>
    <property type="evidence" value="ECO:0007669"/>
    <property type="project" value="UniProtKB-SubCell"/>
</dbReference>
<feature type="binding site" evidence="8">
    <location>
        <begin position="409"/>
        <end position="412"/>
    </location>
    <ligand>
        <name>ATP</name>
        <dbReference type="ChEBI" id="CHEBI:30616"/>
    </ligand>
</feature>
<reference evidence="10" key="1">
    <citation type="journal article" date="2014" name="Int. J. Syst. Evol. Microbiol.">
        <title>Complete genome of a new Firmicutes species belonging to the dominant human colonic microbiota ('Ruminococcus bicirculans') reveals two chromosomes and a selective capacity to utilize plant glucans.</title>
        <authorList>
            <consortium name="NISC Comparative Sequencing Program"/>
            <person name="Wegmann U."/>
            <person name="Louis P."/>
            <person name="Goesmann A."/>
            <person name="Henrissat B."/>
            <person name="Duncan S.H."/>
            <person name="Flint H.J."/>
        </authorList>
    </citation>
    <scope>NUCLEOTIDE SEQUENCE</scope>
    <source>
        <strain evidence="10">CGMCC 1.15644</strain>
    </source>
</reference>
<keyword evidence="2 8" id="KW-0963">Cytoplasm</keyword>
<evidence type="ECO:0000256" key="6">
    <source>
        <dbReference type="ARBA" id="ARBA00022917"/>
    </source>
</evidence>
<comment type="caution">
    <text evidence="8">Lacks conserved residue(s) required for the propagation of feature annotation.</text>
</comment>
<dbReference type="CDD" id="cd00774">
    <property type="entry name" value="GlyRS-like_core"/>
    <property type="match status" value="1"/>
</dbReference>
<feature type="binding site" evidence="8">
    <location>
        <begin position="359"/>
        <end position="360"/>
    </location>
    <ligand>
        <name>ATP</name>
        <dbReference type="ChEBI" id="CHEBI:30616"/>
    </ligand>
</feature>
<dbReference type="SUPFAM" id="SSF52954">
    <property type="entry name" value="Class II aaRS ABD-related"/>
    <property type="match status" value="1"/>
</dbReference>
<keyword evidence="4 8" id="KW-0547">Nucleotide-binding</keyword>
<evidence type="ECO:0000313" key="12">
    <source>
        <dbReference type="Proteomes" id="UP000295684"/>
    </source>
</evidence>
<feature type="binding site" evidence="8">
    <location>
        <position position="103"/>
    </location>
    <ligand>
        <name>substrate</name>
    </ligand>
</feature>
<dbReference type="SUPFAM" id="SSF55681">
    <property type="entry name" value="Class II aaRS and biotin synthetases"/>
    <property type="match status" value="1"/>
</dbReference>
<dbReference type="InterPro" id="IPR036621">
    <property type="entry name" value="Anticodon-bd_dom_sf"/>
</dbReference>
<dbReference type="CDD" id="cd00858">
    <property type="entry name" value="GlyRS_anticodon"/>
    <property type="match status" value="1"/>
</dbReference>
<dbReference type="GO" id="GO:1990742">
    <property type="term" value="C:microvesicle"/>
    <property type="evidence" value="ECO:0007669"/>
    <property type="project" value="UniProtKB-ARBA"/>
</dbReference>
<dbReference type="Proteomes" id="UP000295684">
    <property type="component" value="Unassembled WGS sequence"/>
</dbReference>
<accession>A0A4R2H4L8</accession>
<dbReference type="FunFam" id="3.40.50.800:FF:000002">
    <property type="entry name" value="Glycine--tRNA ligase"/>
    <property type="match status" value="1"/>
</dbReference>
<reference evidence="13" key="2">
    <citation type="journal article" date="2019" name="Int. J. Syst. Evol. Microbiol.">
        <title>The Global Catalogue of Microorganisms (GCM) 10K type strain sequencing project: providing services to taxonomists for standard genome sequencing and annotation.</title>
        <authorList>
            <consortium name="The Broad Institute Genomics Platform"/>
            <consortium name="The Broad Institute Genome Sequencing Center for Infectious Disease"/>
            <person name="Wu L."/>
            <person name="Ma J."/>
        </authorList>
    </citation>
    <scope>NUCLEOTIDE SEQUENCE [LARGE SCALE GENOMIC DNA]</scope>
    <source>
        <strain evidence="13">CGMCC 1.15644</strain>
    </source>
</reference>
<evidence type="ECO:0000256" key="1">
    <source>
        <dbReference type="ARBA" id="ARBA00008226"/>
    </source>
</evidence>
<keyword evidence="13" id="KW-1185">Reference proteome</keyword>
<evidence type="ECO:0000256" key="5">
    <source>
        <dbReference type="ARBA" id="ARBA00022840"/>
    </source>
</evidence>
<evidence type="ECO:0000256" key="2">
    <source>
        <dbReference type="ARBA" id="ARBA00022490"/>
    </source>
</evidence>
<dbReference type="Pfam" id="PF00587">
    <property type="entry name" value="tRNA-synt_2b"/>
    <property type="match status" value="1"/>
</dbReference>
<dbReference type="GO" id="GO:0004081">
    <property type="term" value="F:bis(5'-nucleosyl)-tetraphosphatase (asymmetrical) activity"/>
    <property type="evidence" value="ECO:0007669"/>
    <property type="project" value="UniProtKB-ARBA"/>
</dbReference>
<dbReference type="EMBL" id="BMJO01000007">
    <property type="protein sequence ID" value="GGE66818.1"/>
    <property type="molecule type" value="Genomic_DNA"/>
</dbReference>
<keyword evidence="7 8" id="KW-0030">Aminoacyl-tRNA synthetase</keyword>
<comment type="subcellular location">
    <subcellularLocation>
        <location evidence="8">Cytoplasm</location>
    </subcellularLocation>
</comment>
<feature type="binding site" evidence="8">
    <location>
        <begin position="277"/>
        <end position="279"/>
    </location>
    <ligand>
        <name>ATP</name>
        <dbReference type="ChEBI" id="CHEBI:30616"/>
    </ligand>
</feature>
<dbReference type="OrthoDB" id="9760853at2"/>
<dbReference type="AlphaFoldDB" id="A0A4R2H4L8"/>
<dbReference type="GO" id="GO:0070062">
    <property type="term" value="C:extracellular exosome"/>
    <property type="evidence" value="ECO:0007669"/>
    <property type="project" value="UniProtKB-ARBA"/>
</dbReference>
<dbReference type="PANTHER" id="PTHR10745">
    <property type="entry name" value="GLYCYL-TRNA SYNTHETASE/DNA POLYMERASE SUBUNIT GAMMA-2"/>
    <property type="match status" value="1"/>
</dbReference>
<dbReference type="GO" id="GO:0015966">
    <property type="term" value="P:diadenosine tetraphosphate biosynthetic process"/>
    <property type="evidence" value="ECO:0007669"/>
    <property type="project" value="UniProtKB-ARBA"/>
</dbReference>
<dbReference type="InterPro" id="IPR004154">
    <property type="entry name" value="Anticodon-bd"/>
</dbReference>
<dbReference type="PRINTS" id="PR01043">
    <property type="entry name" value="TRNASYNTHGLY"/>
</dbReference>
<evidence type="ECO:0000256" key="3">
    <source>
        <dbReference type="ARBA" id="ARBA00022598"/>
    </source>
</evidence>
<dbReference type="InterPro" id="IPR033731">
    <property type="entry name" value="GlyRS-like_core"/>
</dbReference>
<dbReference type="Gene3D" id="3.30.930.10">
    <property type="entry name" value="Bira Bifunctional Protein, Domain 2"/>
    <property type="match status" value="1"/>
</dbReference>
<dbReference type="GO" id="GO:0005524">
    <property type="term" value="F:ATP binding"/>
    <property type="evidence" value="ECO:0007669"/>
    <property type="project" value="UniProtKB-UniRule"/>
</dbReference>
<dbReference type="NCBIfam" id="NF003211">
    <property type="entry name" value="PRK04173.1"/>
    <property type="match status" value="1"/>
</dbReference>
<dbReference type="PANTHER" id="PTHR10745:SF8">
    <property type="entry name" value="DNA POLYMERASE SUBUNIT GAMMA-2, MITOCHONDRIAL"/>
    <property type="match status" value="1"/>
</dbReference>
<comment type="catalytic activity">
    <reaction evidence="8">
        <text>tRNA(Gly) + glycine + ATP = glycyl-tRNA(Gly) + AMP + diphosphate</text>
        <dbReference type="Rhea" id="RHEA:16013"/>
        <dbReference type="Rhea" id="RHEA-COMP:9664"/>
        <dbReference type="Rhea" id="RHEA-COMP:9683"/>
        <dbReference type="ChEBI" id="CHEBI:30616"/>
        <dbReference type="ChEBI" id="CHEBI:33019"/>
        <dbReference type="ChEBI" id="CHEBI:57305"/>
        <dbReference type="ChEBI" id="CHEBI:78442"/>
        <dbReference type="ChEBI" id="CHEBI:78522"/>
        <dbReference type="ChEBI" id="CHEBI:456215"/>
        <dbReference type="EC" id="6.1.1.14"/>
    </reaction>
</comment>
<dbReference type="InterPro" id="IPR045864">
    <property type="entry name" value="aa-tRNA-synth_II/BPL/LPL"/>
</dbReference>
<comment type="subunit">
    <text evidence="8">Homodimer.</text>
</comment>
<dbReference type="InterPro" id="IPR027031">
    <property type="entry name" value="Gly-tRNA_synthase/POLG2"/>
</dbReference>
<evidence type="ECO:0000256" key="7">
    <source>
        <dbReference type="ARBA" id="ARBA00023146"/>
    </source>
</evidence>
<dbReference type="Proteomes" id="UP000622648">
    <property type="component" value="Unassembled WGS sequence"/>
</dbReference>
<proteinExistence type="inferred from homology"/>
<dbReference type="Gene3D" id="3.30.40.230">
    <property type="match status" value="1"/>
</dbReference>
<reference evidence="11 12" key="3">
    <citation type="submission" date="2019-03" db="EMBL/GenBank/DDBJ databases">
        <title>Genomic Encyclopedia of Type Strains, Phase IV (KMG-IV): sequencing the most valuable type-strain genomes for metagenomic binning, comparative biology and taxonomic classification.</title>
        <authorList>
            <person name="Goeker M."/>
        </authorList>
    </citation>
    <scope>NUCLEOTIDE SEQUENCE [LARGE SCALE GENOMIC DNA]</scope>
    <source>
        <strain evidence="11 12">DSM 103236</strain>
    </source>
</reference>
<evidence type="ECO:0000256" key="8">
    <source>
        <dbReference type="HAMAP-Rule" id="MF_00253"/>
    </source>
</evidence>
<dbReference type="InterPro" id="IPR022961">
    <property type="entry name" value="Gly_tRNA_ligase_bac"/>
</dbReference>
<feature type="domain" description="Aminoacyl-transfer RNA synthetases class-II family profile" evidence="9">
    <location>
        <begin position="174"/>
        <end position="447"/>
    </location>
</feature>
<feature type="binding site" evidence="8">
    <location>
        <begin position="292"/>
        <end position="296"/>
    </location>
    <ligand>
        <name>substrate</name>
    </ligand>
</feature>
<comment type="function">
    <text evidence="8">Catalyzes the attachment of glycine to tRNA(Gly).</text>
</comment>
<evidence type="ECO:0000256" key="4">
    <source>
        <dbReference type="ARBA" id="ARBA00022741"/>
    </source>
</evidence>
<dbReference type="Gene3D" id="3.40.50.800">
    <property type="entry name" value="Anticodon-binding domain"/>
    <property type="match status" value="1"/>
</dbReference>
<feature type="binding site" evidence="8">
    <location>
        <position position="245"/>
    </location>
    <ligand>
        <name>substrate</name>
    </ligand>
</feature>
<evidence type="ECO:0000313" key="13">
    <source>
        <dbReference type="Proteomes" id="UP000622648"/>
    </source>
</evidence>
<evidence type="ECO:0000313" key="10">
    <source>
        <dbReference type="EMBL" id="GGE66818.1"/>
    </source>
</evidence>
<protein>
    <recommendedName>
        <fullName evidence="8">Glycine--tRNA ligase</fullName>
        <ecNumber evidence="8">6.1.1.14</ecNumber>
    </recommendedName>
    <alternativeName>
        <fullName evidence="8">Glycyl-tRNA synthetase</fullName>
        <shortName evidence="8">GlyRS</shortName>
    </alternativeName>
</protein>
<dbReference type="NCBIfam" id="TIGR00389">
    <property type="entry name" value="glyS_dimeric"/>
    <property type="match status" value="1"/>
</dbReference>
<dbReference type="HAMAP" id="MF_00253_B">
    <property type="entry name" value="Gly_tRNA_synth_B"/>
    <property type="match status" value="1"/>
</dbReference>
<gene>
    <name evidence="8 10" type="primary">glyQS</name>
    <name evidence="11" type="ORF">EV200_10853</name>
    <name evidence="10" type="ORF">GCM10011413_36710</name>
</gene>
<dbReference type="EC" id="6.1.1.14" evidence="8"/>
<dbReference type="GO" id="GO:0006426">
    <property type="term" value="P:glycyl-tRNA aminoacylation"/>
    <property type="evidence" value="ECO:0007669"/>
    <property type="project" value="UniProtKB-UniRule"/>
</dbReference>
<keyword evidence="3 8" id="KW-0436">Ligase</keyword>
<evidence type="ECO:0000259" key="9">
    <source>
        <dbReference type="PROSITE" id="PS50862"/>
    </source>
</evidence>
<reference evidence="10" key="4">
    <citation type="submission" date="2024-05" db="EMBL/GenBank/DDBJ databases">
        <authorList>
            <person name="Sun Q."/>
            <person name="Zhou Y."/>
        </authorList>
    </citation>
    <scope>NUCLEOTIDE SEQUENCE</scope>
    <source>
        <strain evidence="10">CGMCC 1.15644</strain>
    </source>
</reference>
<comment type="caution">
    <text evidence="11">The sequence shown here is derived from an EMBL/GenBank/DDBJ whole genome shotgun (WGS) entry which is preliminary data.</text>
</comment>
<dbReference type="InterPro" id="IPR002314">
    <property type="entry name" value="aa-tRNA-synt_IIb"/>
</dbReference>
<dbReference type="PROSITE" id="PS50862">
    <property type="entry name" value="AA_TRNA_LIGASE_II"/>
    <property type="match status" value="1"/>
</dbReference>
<evidence type="ECO:0000313" key="11">
    <source>
        <dbReference type="EMBL" id="TCO20613.1"/>
    </source>
</evidence>
<dbReference type="GO" id="GO:0004820">
    <property type="term" value="F:glycine-tRNA ligase activity"/>
    <property type="evidence" value="ECO:0007669"/>
    <property type="project" value="UniProtKB-UniRule"/>
</dbReference>
<comment type="similarity">
    <text evidence="1 8">Belongs to the class-II aminoacyl-tRNA synthetase family.</text>
</comment>
<organism evidence="11 12">
    <name type="scientific">Pedobacter psychrotolerans</name>
    <dbReference type="NCBI Taxonomy" id="1843235"/>
    <lineage>
        <taxon>Bacteria</taxon>
        <taxon>Pseudomonadati</taxon>
        <taxon>Bacteroidota</taxon>
        <taxon>Sphingobacteriia</taxon>
        <taxon>Sphingobacteriales</taxon>
        <taxon>Sphingobacteriaceae</taxon>
        <taxon>Pedobacter</taxon>
    </lineage>
</organism>